<protein>
    <recommendedName>
        <fullName evidence="6">Small ribosomal subunit protein uS17</fullName>
    </recommendedName>
</protein>
<evidence type="ECO:0000256" key="3">
    <source>
        <dbReference type="ARBA" id="ARBA00022884"/>
    </source>
</evidence>
<evidence type="ECO:0000256" key="4">
    <source>
        <dbReference type="ARBA" id="ARBA00022980"/>
    </source>
</evidence>
<keyword evidence="4 6" id="KW-0689">Ribosomal protein</keyword>
<evidence type="ECO:0000256" key="1">
    <source>
        <dbReference type="ARBA" id="ARBA00010254"/>
    </source>
</evidence>
<dbReference type="NCBIfam" id="TIGR03635">
    <property type="entry name" value="uS17_bact"/>
    <property type="match status" value="1"/>
</dbReference>
<comment type="function">
    <text evidence="6">One of the primary rRNA binding proteins, it binds specifically to the 5'-end of 16S ribosomal RNA.</text>
</comment>
<evidence type="ECO:0000256" key="7">
    <source>
        <dbReference type="RuleBase" id="RU003872"/>
    </source>
</evidence>
<comment type="similarity">
    <text evidence="1 6 7">Belongs to the universal ribosomal protein uS17 family.</text>
</comment>
<keyword evidence="2 6" id="KW-0699">rRNA-binding</keyword>
<evidence type="ECO:0000313" key="8">
    <source>
        <dbReference type="EMBL" id="BAZ95069.1"/>
    </source>
</evidence>
<dbReference type="GO" id="GO:0022627">
    <property type="term" value="C:cytosolic small ribosomal subunit"/>
    <property type="evidence" value="ECO:0007669"/>
    <property type="project" value="UniProtKB-UniRule"/>
</dbReference>
<evidence type="ECO:0000313" key="9">
    <source>
        <dbReference type="Proteomes" id="UP000218765"/>
    </source>
</evidence>
<sequence>MSEEQKVERTLTGRVISNRMDKTATVMIERRVRHPLYGKYIRRSTKYHVHDENNECQEGDLVTIQECRPLSKTKTFRLVSVVERAEAV</sequence>
<dbReference type="AlphaFoldDB" id="A0A1Z4VTW9"/>
<dbReference type="Pfam" id="PF00366">
    <property type="entry name" value="Ribosomal_S17"/>
    <property type="match status" value="1"/>
</dbReference>
<dbReference type="InterPro" id="IPR000266">
    <property type="entry name" value="Ribosomal_uS17"/>
</dbReference>
<evidence type="ECO:0000256" key="5">
    <source>
        <dbReference type="ARBA" id="ARBA00023274"/>
    </source>
</evidence>
<dbReference type="Gene3D" id="2.40.50.140">
    <property type="entry name" value="Nucleic acid-binding proteins"/>
    <property type="match status" value="1"/>
</dbReference>
<dbReference type="KEGG" id="ttc:FOKN1_2699"/>
<accession>A0A1Z4VTW9</accession>
<organism evidence="8 9">
    <name type="scientific">Thiohalobacter thiocyanaticus</name>
    <dbReference type="NCBI Taxonomy" id="585455"/>
    <lineage>
        <taxon>Bacteria</taxon>
        <taxon>Pseudomonadati</taxon>
        <taxon>Pseudomonadota</taxon>
        <taxon>Gammaproteobacteria</taxon>
        <taxon>Thiohalobacterales</taxon>
        <taxon>Thiohalobacteraceae</taxon>
        <taxon>Thiohalobacter</taxon>
    </lineage>
</organism>
<dbReference type="PROSITE" id="PS00056">
    <property type="entry name" value="RIBOSOMAL_S17"/>
    <property type="match status" value="1"/>
</dbReference>
<dbReference type="PRINTS" id="PR00973">
    <property type="entry name" value="RIBOSOMALS17"/>
</dbReference>
<dbReference type="GO" id="GO:0003735">
    <property type="term" value="F:structural constituent of ribosome"/>
    <property type="evidence" value="ECO:0007669"/>
    <property type="project" value="UniProtKB-UniRule"/>
</dbReference>
<dbReference type="SUPFAM" id="SSF50249">
    <property type="entry name" value="Nucleic acid-binding proteins"/>
    <property type="match status" value="1"/>
</dbReference>
<proteinExistence type="inferred from homology"/>
<reference evidence="8 9" key="1">
    <citation type="submission" date="2017-05" db="EMBL/GenBank/DDBJ databases">
        <title>Thiocyanate degradation by Thiohalobacter thiocyanaticus FOKN1.</title>
        <authorList>
            <person name="Oshiki M."/>
            <person name="Fukushima T."/>
            <person name="Kawano S."/>
            <person name="Nakagawa J."/>
        </authorList>
    </citation>
    <scope>NUCLEOTIDE SEQUENCE [LARGE SCALE GENOMIC DNA]</scope>
    <source>
        <strain evidence="8 9">FOKN1</strain>
    </source>
</reference>
<dbReference type="NCBIfam" id="NF004123">
    <property type="entry name" value="PRK05610.1"/>
    <property type="match status" value="1"/>
</dbReference>
<dbReference type="HAMAP" id="MF_01345_B">
    <property type="entry name" value="Ribosomal_uS17_B"/>
    <property type="match status" value="1"/>
</dbReference>
<keyword evidence="9" id="KW-1185">Reference proteome</keyword>
<dbReference type="EMBL" id="AP018052">
    <property type="protein sequence ID" value="BAZ95069.1"/>
    <property type="molecule type" value="Genomic_DNA"/>
</dbReference>
<evidence type="ECO:0000256" key="2">
    <source>
        <dbReference type="ARBA" id="ARBA00022730"/>
    </source>
</evidence>
<keyword evidence="5 6" id="KW-0687">Ribonucleoprotein</keyword>
<dbReference type="InterPro" id="IPR019979">
    <property type="entry name" value="Ribosomal_uS17_CS"/>
</dbReference>
<keyword evidence="3 6" id="KW-0694">RNA-binding</keyword>
<dbReference type="OrthoDB" id="9811714at2"/>
<dbReference type="Proteomes" id="UP000218765">
    <property type="component" value="Chromosome"/>
</dbReference>
<evidence type="ECO:0000256" key="6">
    <source>
        <dbReference type="HAMAP-Rule" id="MF_01345"/>
    </source>
</evidence>
<dbReference type="GO" id="GO:0006412">
    <property type="term" value="P:translation"/>
    <property type="evidence" value="ECO:0007669"/>
    <property type="project" value="UniProtKB-UniRule"/>
</dbReference>
<gene>
    <name evidence="6" type="primary">rpsQ</name>
    <name evidence="8" type="ORF">FOKN1_2699</name>
</gene>
<name>A0A1Z4VTW9_9GAMM</name>
<dbReference type="GO" id="GO:0019843">
    <property type="term" value="F:rRNA binding"/>
    <property type="evidence" value="ECO:0007669"/>
    <property type="project" value="UniProtKB-UniRule"/>
</dbReference>
<dbReference type="PANTHER" id="PTHR10744">
    <property type="entry name" value="40S RIBOSOMAL PROTEIN S11 FAMILY MEMBER"/>
    <property type="match status" value="1"/>
</dbReference>
<dbReference type="CDD" id="cd00364">
    <property type="entry name" value="Ribosomal_uS17"/>
    <property type="match status" value="1"/>
</dbReference>
<dbReference type="InterPro" id="IPR012340">
    <property type="entry name" value="NA-bd_OB-fold"/>
</dbReference>
<comment type="subunit">
    <text evidence="6">Part of the 30S ribosomal subunit.</text>
</comment>
<dbReference type="InterPro" id="IPR019984">
    <property type="entry name" value="Ribosomal_uS17_bact/chlr"/>
</dbReference>
<dbReference type="PANTHER" id="PTHR10744:SF1">
    <property type="entry name" value="SMALL RIBOSOMAL SUBUNIT PROTEIN US17M"/>
    <property type="match status" value="1"/>
</dbReference>
<dbReference type="RefSeq" id="WP_096367093.1">
    <property type="nucleotide sequence ID" value="NZ_AP018052.1"/>
</dbReference>